<name>A0ABX2ECQ3_9BURK</name>
<dbReference type="PANTHER" id="PTHR36838">
    <property type="entry name" value="AUXIN EFFLUX CARRIER FAMILY PROTEIN"/>
    <property type="match status" value="1"/>
</dbReference>
<keyword evidence="6 8" id="KW-1133">Transmembrane helix</keyword>
<evidence type="ECO:0000256" key="4">
    <source>
        <dbReference type="ARBA" id="ARBA00022475"/>
    </source>
</evidence>
<feature type="transmembrane region" description="Helical" evidence="8">
    <location>
        <begin position="313"/>
        <end position="336"/>
    </location>
</feature>
<comment type="subcellular location">
    <subcellularLocation>
        <location evidence="1">Cell membrane</location>
        <topology evidence="1">Multi-pass membrane protein</topology>
    </subcellularLocation>
</comment>
<dbReference type="RefSeq" id="WP_173120923.1">
    <property type="nucleotide sequence ID" value="NZ_JABRWJ010000001.1"/>
</dbReference>
<dbReference type="Gene3D" id="1.20.1530.20">
    <property type="match status" value="1"/>
</dbReference>
<evidence type="ECO:0000256" key="7">
    <source>
        <dbReference type="ARBA" id="ARBA00023136"/>
    </source>
</evidence>
<keyword evidence="10" id="KW-1185">Reference proteome</keyword>
<feature type="transmembrane region" description="Helical" evidence="8">
    <location>
        <begin position="220"/>
        <end position="241"/>
    </location>
</feature>
<feature type="transmembrane region" description="Helical" evidence="8">
    <location>
        <begin position="253"/>
        <end position="274"/>
    </location>
</feature>
<evidence type="ECO:0000256" key="1">
    <source>
        <dbReference type="ARBA" id="ARBA00004651"/>
    </source>
</evidence>
<dbReference type="Pfam" id="PF03547">
    <property type="entry name" value="Mem_trans"/>
    <property type="match status" value="1"/>
</dbReference>
<evidence type="ECO:0000256" key="6">
    <source>
        <dbReference type="ARBA" id="ARBA00022989"/>
    </source>
</evidence>
<feature type="transmembrane region" description="Helical" evidence="8">
    <location>
        <begin position="44"/>
        <end position="61"/>
    </location>
</feature>
<feature type="transmembrane region" description="Helical" evidence="8">
    <location>
        <begin position="143"/>
        <end position="165"/>
    </location>
</feature>
<comment type="caution">
    <text evidence="9">The sequence shown here is derived from an EMBL/GenBank/DDBJ whole genome shotgun (WGS) entry which is preliminary data.</text>
</comment>
<dbReference type="EMBL" id="JABRWJ010000001">
    <property type="protein sequence ID" value="NRF66207.1"/>
    <property type="molecule type" value="Genomic_DNA"/>
</dbReference>
<dbReference type="Proteomes" id="UP000737171">
    <property type="component" value="Unassembled WGS sequence"/>
</dbReference>
<evidence type="ECO:0000256" key="8">
    <source>
        <dbReference type="SAM" id="Phobius"/>
    </source>
</evidence>
<dbReference type="InterPro" id="IPR038770">
    <property type="entry name" value="Na+/solute_symporter_sf"/>
</dbReference>
<feature type="transmembrane region" description="Helical" evidence="8">
    <location>
        <begin position="186"/>
        <end position="208"/>
    </location>
</feature>
<comment type="similarity">
    <text evidence="2">Belongs to the auxin efflux carrier (TC 2.A.69) family.</text>
</comment>
<evidence type="ECO:0000256" key="3">
    <source>
        <dbReference type="ARBA" id="ARBA00022448"/>
    </source>
</evidence>
<evidence type="ECO:0000256" key="5">
    <source>
        <dbReference type="ARBA" id="ARBA00022692"/>
    </source>
</evidence>
<proteinExistence type="inferred from homology"/>
<accession>A0ABX2ECQ3</accession>
<protein>
    <submittedName>
        <fullName evidence="9">AEC family transporter</fullName>
    </submittedName>
</protein>
<feature type="transmembrane region" description="Helical" evidence="8">
    <location>
        <begin position="6"/>
        <end position="23"/>
    </location>
</feature>
<feature type="transmembrane region" description="Helical" evidence="8">
    <location>
        <begin position="67"/>
        <end position="88"/>
    </location>
</feature>
<evidence type="ECO:0000313" key="10">
    <source>
        <dbReference type="Proteomes" id="UP000737171"/>
    </source>
</evidence>
<organism evidence="9 10">
    <name type="scientific">Pseudaquabacterium terrae</name>
    <dbReference type="NCBI Taxonomy" id="2732868"/>
    <lineage>
        <taxon>Bacteria</taxon>
        <taxon>Pseudomonadati</taxon>
        <taxon>Pseudomonadota</taxon>
        <taxon>Betaproteobacteria</taxon>
        <taxon>Burkholderiales</taxon>
        <taxon>Sphaerotilaceae</taxon>
        <taxon>Pseudaquabacterium</taxon>
    </lineage>
</organism>
<dbReference type="PANTHER" id="PTHR36838:SF3">
    <property type="entry name" value="TRANSPORTER AUXIN EFFLUX CARRIER EC FAMILY"/>
    <property type="match status" value="1"/>
</dbReference>
<evidence type="ECO:0000256" key="2">
    <source>
        <dbReference type="ARBA" id="ARBA00010145"/>
    </source>
</evidence>
<keyword evidence="7 8" id="KW-0472">Membrane</keyword>
<feature type="transmembrane region" description="Helical" evidence="8">
    <location>
        <begin position="280"/>
        <end position="301"/>
    </location>
</feature>
<gene>
    <name evidence="9" type="ORF">HLB44_04355</name>
</gene>
<reference evidence="9 10" key="1">
    <citation type="submission" date="2020-05" db="EMBL/GenBank/DDBJ databases">
        <title>Aquincola sp. isolate from soil.</title>
        <authorList>
            <person name="Han J."/>
            <person name="Kim D.-U."/>
        </authorList>
    </citation>
    <scope>NUCLEOTIDE SEQUENCE [LARGE SCALE GENOMIC DNA]</scope>
    <source>
        <strain evidence="9 10">S2</strain>
    </source>
</reference>
<sequence>MSMLVFHKLLAIFVTVALGWIAGRMRWLGQGSPGSDPARTLSNAAFYIFVPALLFRTTARLDPSTMPWGSVVAFFVPVVAMLLVVYAVQRWRGRAPTAGGDLEAHERAAAAPSARAIAATFGNSLQVGVPLVAGLFGEKGLGIHIALISLHALILLSVLTVLVELDLARARARHEATAGLLRTLRVTVRNTIIHPVVLPVLAGMLWNVTGWPLPGPLDETLALLGTAVPPMCLVLIGLSLAYSGTGGGLRGALVISLLKLIALPALVLAAAYWGFGLTGLPLQVVVLMAALPTGSNALMFAQRYRVQEAEATTTIVVSTLGFVLTAPLWLAVLGAIA</sequence>
<keyword evidence="4" id="KW-1003">Cell membrane</keyword>
<dbReference type="InterPro" id="IPR004776">
    <property type="entry name" value="Mem_transp_PIN-like"/>
</dbReference>
<keyword evidence="3" id="KW-0813">Transport</keyword>
<keyword evidence="5 8" id="KW-0812">Transmembrane</keyword>
<evidence type="ECO:0000313" key="9">
    <source>
        <dbReference type="EMBL" id="NRF66207.1"/>
    </source>
</evidence>